<dbReference type="RefSeq" id="WP_229678595.1">
    <property type="nucleotide sequence ID" value="NZ_BMKA01000005.1"/>
</dbReference>
<dbReference type="Proteomes" id="UP000628017">
    <property type="component" value="Unassembled WGS sequence"/>
</dbReference>
<evidence type="ECO:0000313" key="4">
    <source>
        <dbReference type="EMBL" id="GGA28328.1"/>
    </source>
</evidence>
<dbReference type="Pfam" id="PF17939">
    <property type="entry name" value="TetR_C_30"/>
    <property type="match status" value="1"/>
</dbReference>
<dbReference type="PANTHER" id="PTHR30055:SF235">
    <property type="entry name" value="TRANSCRIPTIONAL REGULATORY PROTEIN"/>
    <property type="match status" value="1"/>
</dbReference>
<dbReference type="EMBL" id="BMKA01000005">
    <property type="protein sequence ID" value="GGA28328.1"/>
    <property type="molecule type" value="Genomic_DNA"/>
</dbReference>
<evidence type="ECO:0000259" key="3">
    <source>
        <dbReference type="PROSITE" id="PS50977"/>
    </source>
</evidence>
<keyword evidence="5" id="KW-1185">Reference proteome</keyword>
<dbReference type="InterPro" id="IPR001647">
    <property type="entry name" value="HTH_TetR"/>
</dbReference>
<gene>
    <name evidence="4" type="primary">psrA</name>
    <name evidence="4" type="ORF">GCM10011498_31770</name>
</gene>
<organism evidence="4 5">
    <name type="scientific">Neptunicoccus cionae</name>
    <dbReference type="NCBI Taxonomy" id="2035344"/>
    <lineage>
        <taxon>Bacteria</taxon>
        <taxon>Pseudomonadati</taxon>
        <taxon>Pseudomonadota</taxon>
        <taxon>Alphaproteobacteria</taxon>
        <taxon>Rhodobacterales</taxon>
        <taxon>Paracoccaceae</taxon>
        <taxon>Neptunicoccus</taxon>
    </lineage>
</organism>
<dbReference type="AlphaFoldDB" id="A0A916R272"/>
<dbReference type="PROSITE" id="PS50977">
    <property type="entry name" value="HTH_TETR_2"/>
    <property type="match status" value="1"/>
</dbReference>
<reference evidence="4" key="2">
    <citation type="submission" date="2020-09" db="EMBL/GenBank/DDBJ databases">
        <authorList>
            <person name="Sun Q."/>
            <person name="Zhou Y."/>
        </authorList>
    </citation>
    <scope>NUCLEOTIDE SEQUENCE</scope>
    <source>
        <strain evidence="4">CGMCC 1.15880</strain>
    </source>
</reference>
<proteinExistence type="predicted"/>
<dbReference type="Pfam" id="PF00440">
    <property type="entry name" value="TetR_N"/>
    <property type="match status" value="1"/>
</dbReference>
<sequence length="222" mass="24290">MDETKRKRAPSKRSLETRKRIFDSAEHLFAERGFDGASIRDIAKAAAVQTALVNHHGGAKADFFAAIIARRADPLAERRIGELTRLRPLLPDLSPHDAVLAILHGFIDPFLELARDDEGWRNYARLVAQVSSDQRWAPLAAQYFDPTAQQFLAALIQRFPTAPPAAVAQGFVFTISAVLGLVTSRWRITALANDAPTAQDAELADGLFDYAGAGFIALLAQD</sequence>
<dbReference type="Gene3D" id="1.10.357.10">
    <property type="entry name" value="Tetracycline Repressor, domain 2"/>
    <property type="match status" value="1"/>
</dbReference>
<accession>A0A916R272</accession>
<reference evidence="4" key="1">
    <citation type="journal article" date="2014" name="Int. J. Syst. Evol. Microbiol.">
        <title>Complete genome sequence of Corynebacterium casei LMG S-19264T (=DSM 44701T), isolated from a smear-ripened cheese.</title>
        <authorList>
            <consortium name="US DOE Joint Genome Institute (JGI-PGF)"/>
            <person name="Walter F."/>
            <person name="Albersmeier A."/>
            <person name="Kalinowski J."/>
            <person name="Ruckert C."/>
        </authorList>
    </citation>
    <scope>NUCLEOTIDE SEQUENCE</scope>
    <source>
        <strain evidence="4">CGMCC 1.15880</strain>
    </source>
</reference>
<dbReference type="InterPro" id="IPR036271">
    <property type="entry name" value="Tet_transcr_reg_TetR-rel_C_sf"/>
</dbReference>
<dbReference type="GO" id="GO:0000976">
    <property type="term" value="F:transcription cis-regulatory region binding"/>
    <property type="evidence" value="ECO:0007669"/>
    <property type="project" value="TreeGrafter"/>
</dbReference>
<name>A0A916R272_9RHOB</name>
<comment type="caution">
    <text evidence="4">The sequence shown here is derived from an EMBL/GenBank/DDBJ whole genome shotgun (WGS) entry which is preliminary data.</text>
</comment>
<keyword evidence="1 2" id="KW-0238">DNA-binding</keyword>
<evidence type="ECO:0000256" key="1">
    <source>
        <dbReference type="ARBA" id="ARBA00023125"/>
    </source>
</evidence>
<dbReference type="SUPFAM" id="SSF48498">
    <property type="entry name" value="Tetracyclin repressor-like, C-terminal domain"/>
    <property type="match status" value="1"/>
</dbReference>
<protein>
    <submittedName>
        <fullName evidence="4">TetR family transcriptional regulator</fullName>
    </submittedName>
</protein>
<dbReference type="InterPro" id="IPR050109">
    <property type="entry name" value="HTH-type_TetR-like_transc_reg"/>
</dbReference>
<dbReference type="GO" id="GO:0003700">
    <property type="term" value="F:DNA-binding transcription factor activity"/>
    <property type="evidence" value="ECO:0007669"/>
    <property type="project" value="TreeGrafter"/>
</dbReference>
<dbReference type="InterPro" id="IPR009057">
    <property type="entry name" value="Homeodomain-like_sf"/>
</dbReference>
<dbReference type="InterPro" id="IPR041586">
    <property type="entry name" value="PsrA_TetR_C"/>
</dbReference>
<feature type="domain" description="HTH tetR-type" evidence="3">
    <location>
        <begin position="15"/>
        <end position="75"/>
    </location>
</feature>
<dbReference type="SUPFAM" id="SSF46689">
    <property type="entry name" value="Homeodomain-like"/>
    <property type="match status" value="1"/>
</dbReference>
<evidence type="ECO:0000313" key="5">
    <source>
        <dbReference type="Proteomes" id="UP000628017"/>
    </source>
</evidence>
<feature type="DNA-binding region" description="H-T-H motif" evidence="2">
    <location>
        <begin position="38"/>
        <end position="57"/>
    </location>
</feature>
<dbReference type="PANTHER" id="PTHR30055">
    <property type="entry name" value="HTH-TYPE TRANSCRIPTIONAL REGULATOR RUTR"/>
    <property type="match status" value="1"/>
</dbReference>
<evidence type="ECO:0000256" key="2">
    <source>
        <dbReference type="PROSITE-ProRule" id="PRU00335"/>
    </source>
</evidence>